<accession>A0ABV3QR80</accession>
<organism evidence="2 3">
    <name type="scientific">Rhodanobacter geophilus</name>
    <dbReference type="NCBI Taxonomy" id="3162488"/>
    <lineage>
        <taxon>Bacteria</taxon>
        <taxon>Pseudomonadati</taxon>
        <taxon>Pseudomonadota</taxon>
        <taxon>Gammaproteobacteria</taxon>
        <taxon>Lysobacterales</taxon>
        <taxon>Rhodanobacteraceae</taxon>
        <taxon>Rhodanobacter</taxon>
    </lineage>
</organism>
<gene>
    <name evidence="2" type="ORF">ABQJ56_12845</name>
</gene>
<evidence type="ECO:0000259" key="1">
    <source>
        <dbReference type="Pfam" id="PF04326"/>
    </source>
</evidence>
<reference evidence="2 3" key="1">
    <citation type="submission" date="2024-06" db="EMBL/GenBank/DDBJ databases">
        <authorList>
            <person name="Woo H."/>
        </authorList>
    </citation>
    <scope>NUCLEOTIDE SEQUENCE [LARGE SCALE GENOMIC DNA]</scope>
    <source>
        <strain evidence="2 3">S2-g</strain>
    </source>
</reference>
<feature type="domain" description="Schlafen AlbA-2" evidence="1">
    <location>
        <begin position="6"/>
        <end position="122"/>
    </location>
</feature>
<dbReference type="GO" id="GO:0005524">
    <property type="term" value="F:ATP binding"/>
    <property type="evidence" value="ECO:0007669"/>
    <property type="project" value="UniProtKB-KW"/>
</dbReference>
<dbReference type="InterPro" id="IPR036390">
    <property type="entry name" value="WH_DNA-bd_sf"/>
</dbReference>
<sequence>MSQEGQLLDKKSLRSVAGKTADWKELAKDCVAFANASGGHLLIGIEDDQGEPPADQRIPGDLADLIRRKVAECTVNAVVLPETVTAPNGGQYIDLRIPRSVAVASTTDGRYFLRVADQSKPVTGDDVLRLATERAALPWETQTTLLIPRSEVDPETCERLIAALRASDRVKPSIKEKTIDETLDHYQLAHGPYLTHLGILCLGQQRHRAQLPCAPVIQFIKYDAHGLKVNKLVWDDYTQNPMTLIDSVWQTIPDFRERYELPDGLYRQQLPAFDEVVVRELLVNALVHRPYTQRGDIFLNLHPDRLEVVNPGPLPLGVTPQNVLHTTVRRNEHLARLFHDLKLMEREGSGFDKMYEVLLSQGRQVPEVTEAFDRVQVTVRRRIPRPEIIDFIAKADQTYQLTQRERITLGMLAQHDAMTARELVSMLELSSADALSPWLHRLADWGIVQSAGRTQATRYFIDPQLLRSLQFSAETTLKRIEPHRLSALILEDLRRYPRSAIGDIHQRIGEEIHPRQVKRTLDTLIAHGEVRFEGDRRWRRYWAMS</sequence>
<proteinExistence type="predicted"/>
<keyword evidence="2" id="KW-0547">Nucleotide-binding</keyword>
<dbReference type="Gene3D" id="3.30.565.60">
    <property type="match status" value="1"/>
</dbReference>
<dbReference type="PANTHER" id="PTHR30595:SF6">
    <property type="entry name" value="SCHLAFEN ALBA-2 DOMAIN-CONTAINING PROTEIN"/>
    <property type="match status" value="1"/>
</dbReference>
<dbReference type="EMBL" id="JBFOHL010000011">
    <property type="protein sequence ID" value="MEW9625112.1"/>
    <property type="molecule type" value="Genomic_DNA"/>
</dbReference>
<dbReference type="Pfam" id="PF04326">
    <property type="entry name" value="SLFN_AlbA_2"/>
    <property type="match status" value="1"/>
</dbReference>
<keyword evidence="2" id="KW-0067">ATP-binding</keyword>
<dbReference type="RefSeq" id="WP_367845407.1">
    <property type="nucleotide sequence ID" value="NZ_JBFOHL010000011.1"/>
</dbReference>
<comment type="caution">
    <text evidence="2">The sequence shown here is derived from an EMBL/GenBank/DDBJ whole genome shotgun (WGS) entry which is preliminary data.</text>
</comment>
<dbReference type="PANTHER" id="PTHR30595">
    <property type="entry name" value="GLPR-RELATED TRANSCRIPTIONAL REPRESSOR"/>
    <property type="match status" value="1"/>
</dbReference>
<evidence type="ECO:0000313" key="2">
    <source>
        <dbReference type="EMBL" id="MEW9625112.1"/>
    </source>
</evidence>
<protein>
    <submittedName>
        <fullName evidence="2">ATP-binding protein</fullName>
    </submittedName>
</protein>
<dbReference type="Pfam" id="PF13749">
    <property type="entry name" value="HATPase_c_4"/>
    <property type="match status" value="1"/>
</dbReference>
<dbReference type="InterPro" id="IPR038461">
    <property type="entry name" value="Schlafen_AlbA_2_dom_sf"/>
</dbReference>
<dbReference type="InterPro" id="IPR038475">
    <property type="entry name" value="RecG_C_sf"/>
</dbReference>
<dbReference type="SUPFAM" id="SSF46785">
    <property type="entry name" value="Winged helix' DNA-binding domain"/>
    <property type="match status" value="1"/>
</dbReference>
<name>A0ABV3QR80_9GAMM</name>
<dbReference type="InterPro" id="IPR007421">
    <property type="entry name" value="Schlafen_AlbA_2_dom"/>
</dbReference>
<dbReference type="Proteomes" id="UP001556170">
    <property type="component" value="Unassembled WGS sequence"/>
</dbReference>
<evidence type="ECO:0000313" key="3">
    <source>
        <dbReference type="Proteomes" id="UP001556170"/>
    </source>
</evidence>
<dbReference type="Gene3D" id="3.30.950.30">
    <property type="entry name" value="Schlafen, AAA domain"/>
    <property type="match status" value="1"/>
</dbReference>
<keyword evidence="3" id="KW-1185">Reference proteome</keyword>